<keyword evidence="1" id="KW-0812">Transmembrane</keyword>
<evidence type="ECO:0000259" key="2">
    <source>
        <dbReference type="Pfam" id="PF14358"/>
    </source>
</evidence>
<evidence type="ECO:0000313" key="4">
    <source>
        <dbReference type="Proteomes" id="UP000248012"/>
    </source>
</evidence>
<dbReference type="InterPro" id="IPR025517">
    <property type="entry name" value="DUF4405"/>
</dbReference>
<proteinExistence type="predicted"/>
<comment type="caution">
    <text evidence="3">The sequence shown here is derived from an EMBL/GenBank/DDBJ whole genome shotgun (WGS) entry which is preliminary data.</text>
</comment>
<feature type="transmembrane region" description="Helical" evidence="1">
    <location>
        <begin position="94"/>
        <end position="110"/>
    </location>
</feature>
<gene>
    <name evidence="3" type="ORF">DI396_02415</name>
</gene>
<organism evidence="3 4">
    <name type="scientific">Litorivita pollutaquae</name>
    <dbReference type="NCBI Taxonomy" id="2200892"/>
    <lineage>
        <taxon>Bacteria</taxon>
        <taxon>Pseudomonadati</taxon>
        <taxon>Pseudomonadota</taxon>
        <taxon>Alphaproteobacteria</taxon>
        <taxon>Rhodobacterales</taxon>
        <taxon>Paracoccaceae</taxon>
        <taxon>Litorivita</taxon>
    </lineage>
</organism>
<evidence type="ECO:0000313" key="3">
    <source>
        <dbReference type="EMBL" id="PYC48946.1"/>
    </source>
</evidence>
<evidence type="ECO:0000256" key="1">
    <source>
        <dbReference type="SAM" id="Phobius"/>
    </source>
</evidence>
<protein>
    <recommendedName>
        <fullName evidence="2">Flavinylation-associated cytochrome domain-containing protein</fullName>
    </recommendedName>
</protein>
<dbReference type="Proteomes" id="UP000248012">
    <property type="component" value="Unassembled WGS sequence"/>
</dbReference>
<feature type="transmembrane region" description="Helical" evidence="1">
    <location>
        <begin position="60"/>
        <end position="82"/>
    </location>
</feature>
<feature type="domain" description="Flavinylation-associated cytochrome" evidence="2">
    <location>
        <begin position="62"/>
        <end position="110"/>
    </location>
</feature>
<reference evidence="3 4" key="1">
    <citation type="submission" date="2018-05" db="EMBL/GenBank/DDBJ databases">
        <title>Oceanovita maritima gen. nov., sp. nov., a marine bacterium in the family Rhodobacteraceae isolated from surface seawater of Lundu port Xiamen, China.</title>
        <authorList>
            <person name="Hetharua B.H."/>
            <person name="Min D."/>
            <person name="Liao H."/>
            <person name="Tian Y."/>
        </authorList>
    </citation>
    <scope>NUCLEOTIDE SEQUENCE [LARGE SCALE GENOMIC DNA]</scope>
    <source>
        <strain evidence="3 4">FSX-11</strain>
    </source>
</reference>
<keyword evidence="1" id="KW-0472">Membrane</keyword>
<dbReference type="AlphaFoldDB" id="A0A2V4NV73"/>
<keyword evidence="4" id="KW-1185">Reference proteome</keyword>
<dbReference type="Pfam" id="PF14358">
    <property type="entry name" value="DUF4405"/>
    <property type="match status" value="1"/>
</dbReference>
<keyword evidence="1" id="KW-1133">Transmembrane helix</keyword>
<name>A0A2V4NV73_9RHOB</name>
<dbReference type="OrthoDB" id="5363112at2"/>
<accession>A0A2V4NV73</accession>
<sequence length="233" mass="24345">MPQCGAAFNYAQRLWPASSGVGRISALTRFRGFGDLAVNRNGRRATGHQGALQMSTLRRYATPITIGSFTLMAVTGLLMFFHLNSGLNKLAHEWIGLVMIAAVILHVALNRRAFTLYFKRPLAVTVMAVFVAALSLSFVPLGGGKGGGRPDITSIQLLAQAPIEVLAPVLGTDAAGLIAALGGHGYDAFAGQSLADLTGTELRNQAELIATLSRDFGAGAPDAANPSAAGTRQ</sequence>
<dbReference type="EMBL" id="QFVT01000002">
    <property type="protein sequence ID" value="PYC48946.1"/>
    <property type="molecule type" value="Genomic_DNA"/>
</dbReference>
<feature type="transmembrane region" description="Helical" evidence="1">
    <location>
        <begin position="122"/>
        <end position="143"/>
    </location>
</feature>